<sequence>MTALAGWGRTAPSVAVVRAAGEDDQLAEAVAGAPVRGVIARGLGRSYGDPAQNGGGAVLDMTSRSRVLSVDVPSGRVLVEAGASLDHLMQHLLPLGLMVPVSPGTRQVTVGGAVAADIHGKNHHAAGSFCDHVESLDLLTADGVVRSVSRESDPQLFWATAGGMGLTGLVLRVLLRMSHVESAHYVVDTERARDLDDLMARLEADDHRYPHSVAWIDCLARGSALGRSVITRGRSARVAELPRSLQRAPLVFRPSTRLTVPDVCPPRLLNGLTVRAFNELWFRKAPRRVRRDVQGLGQFFHPLDAVEDWNRIYGPRGFLQYQFVVPFGEEQALRDVVRRLSDAGTASFLAVLKRFGTGNPGPLSFPAPGWTLALDIPVGGGLGELLDDLDRSVLDAGGRLYLAKDSRATARTVHAMYPRVAEFRAVRDRVDPHRHFRSDLARRLDL</sequence>
<reference evidence="4" key="1">
    <citation type="submission" date="2016-10" db="EMBL/GenBank/DDBJ databases">
        <authorList>
            <person name="Varghese N."/>
            <person name="Submissions S."/>
        </authorList>
    </citation>
    <scope>NUCLEOTIDE SEQUENCE [LARGE SCALE GENOMIC DNA]</scope>
    <source>
        <strain evidence="4">DSM 44208</strain>
    </source>
</reference>
<evidence type="ECO:0000313" key="4">
    <source>
        <dbReference type="Proteomes" id="UP000198857"/>
    </source>
</evidence>
<dbReference type="GO" id="GO:0003885">
    <property type="term" value="F:D-arabinono-1,4-lactone oxidase activity"/>
    <property type="evidence" value="ECO:0007669"/>
    <property type="project" value="InterPro"/>
</dbReference>
<dbReference type="InterPro" id="IPR016171">
    <property type="entry name" value="Vanillyl_alc_oxidase_C-sub2"/>
</dbReference>
<accession>A0A1I5LZS7</accession>
<protein>
    <submittedName>
        <fullName evidence="3">Decaprenylphospho-beta-D-ribofuranose 2-oxidase</fullName>
    </submittedName>
</protein>
<dbReference type="GO" id="GO:0016020">
    <property type="term" value="C:membrane"/>
    <property type="evidence" value="ECO:0007669"/>
    <property type="project" value="InterPro"/>
</dbReference>
<evidence type="ECO:0000313" key="3">
    <source>
        <dbReference type="EMBL" id="SFP02266.1"/>
    </source>
</evidence>
<dbReference type="PANTHER" id="PTHR43762:SF1">
    <property type="entry name" value="D-ARABINONO-1,4-LACTONE OXIDASE"/>
    <property type="match status" value="1"/>
</dbReference>
<dbReference type="AlphaFoldDB" id="A0A1I5LZS7"/>
<dbReference type="InterPro" id="IPR010031">
    <property type="entry name" value="FAD_lactone_oxidase-like"/>
</dbReference>
<dbReference type="Proteomes" id="UP000198857">
    <property type="component" value="Unassembled WGS sequence"/>
</dbReference>
<dbReference type="Gene3D" id="1.10.45.10">
    <property type="entry name" value="Vanillyl-alcohol Oxidase, Chain A, domain 4"/>
    <property type="match status" value="1"/>
</dbReference>
<dbReference type="InterPro" id="IPR016169">
    <property type="entry name" value="FAD-bd_PCMH_sub2"/>
</dbReference>
<gene>
    <name evidence="3" type="ORF">SAMN05660464_1992</name>
</gene>
<keyword evidence="4" id="KW-1185">Reference proteome</keyword>
<dbReference type="EMBL" id="FOWQ01000002">
    <property type="protein sequence ID" value="SFP02266.1"/>
    <property type="molecule type" value="Genomic_DNA"/>
</dbReference>
<keyword evidence="1" id="KW-0560">Oxidoreductase</keyword>
<organism evidence="3 4">
    <name type="scientific">Geodermatophilus dictyosporus</name>
    <dbReference type="NCBI Taxonomy" id="1523247"/>
    <lineage>
        <taxon>Bacteria</taxon>
        <taxon>Bacillati</taxon>
        <taxon>Actinomycetota</taxon>
        <taxon>Actinomycetes</taxon>
        <taxon>Geodermatophilales</taxon>
        <taxon>Geodermatophilaceae</taxon>
        <taxon>Geodermatophilus</taxon>
    </lineage>
</organism>
<dbReference type="InterPro" id="IPR007173">
    <property type="entry name" value="ALO_C"/>
</dbReference>
<evidence type="ECO:0000256" key="1">
    <source>
        <dbReference type="ARBA" id="ARBA00023002"/>
    </source>
</evidence>
<name>A0A1I5LZS7_9ACTN</name>
<dbReference type="Pfam" id="PF04030">
    <property type="entry name" value="ALO"/>
    <property type="match status" value="1"/>
</dbReference>
<dbReference type="Pfam" id="PF01565">
    <property type="entry name" value="FAD_binding_4"/>
    <property type="match status" value="1"/>
</dbReference>
<dbReference type="SUPFAM" id="SSF56176">
    <property type="entry name" value="FAD-binding/transporter-associated domain-like"/>
    <property type="match status" value="1"/>
</dbReference>
<dbReference type="PANTHER" id="PTHR43762">
    <property type="entry name" value="L-GULONOLACTONE OXIDASE"/>
    <property type="match status" value="1"/>
</dbReference>
<dbReference type="Gene3D" id="3.30.465.10">
    <property type="match status" value="1"/>
</dbReference>
<dbReference type="InterPro" id="IPR006094">
    <property type="entry name" value="Oxid_FAD_bind_N"/>
</dbReference>
<dbReference type="InterPro" id="IPR036318">
    <property type="entry name" value="FAD-bd_PCMH-like_sf"/>
</dbReference>
<evidence type="ECO:0000259" key="2">
    <source>
        <dbReference type="PROSITE" id="PS51387"/>
    </source>
</evidence>
<dbReference type="RefSeq" id="WP_169064004.1">
    <property type="nucleotide sequence ID" value="NZ_FOWQ01000002.1"/>
</dbReference>
<dbReference type="GO" id="GO:0071949">
    <property type="term" value="F:FAD binding"/>
    <property type="evidence" value="ECO:0007669"/>
    <property type="project" value="InterPro"/>
</dbReference>
<dbReference type="STRING" id="1523247.SAMN05660464_1992"/>
<feature type="domain" description="FAD-binding PCMH-type" evidence="2">
    <location>
        <begin position="9"/>
        <end position="180"/>
    </location>
</feature>
<dbReference type="InterPro" id="IPR016166">
    <property type="entry name" value="FAD-bd_PCMH"/>
</dbReference>
<proteinExistence type="predicted"/>
<dbReference type="PROSITE" id="PS51387">
    <property type="entry name" value="FAD_PCMH"/>
    <property type="match status" value="1"/>
</dbReference>